<gene>
    <name evidence="2" type="ORF">TrST_g4378</name>
</gene>
<protein>
    <recommendedName>
        <fullName evidence="1">BTB domain-containing protein</fullName>
    </recommendedName>
</protein>
<dbReference type="Proteomes" id="UP001165085">
    <property type="component" value="Unassembled WGS sequence"/>
</dbReference>
<dbReference type="InterPro" id="IPR011333">
    <property type="entry name" value="SKP1/BTB/POZ_sf"/>
</dbReference>
<dbReference type="AlphaFoldDB" id="A0A9W7A9G5"/>
<organism evidence="2 3">
    <name type="scientific">Triparma strigata</name>
    <dbReference type="NCBI Taxonomy" id="1606541"/>
    <lineage>
        <taxon>Eukaryota</taxon>
        <taxon>Sar</taxon>
        <taxon>Stramenopiles</taxon>
        <taxon>Ochrophyta</taxon>
        <taxon>Bolidophyceae</taxon>
        <taxon>Parmales</taxon>
        <taxon>Triparmaceae</taxon>
        <taxon>Triparma</taxon>
    </lineage>
</organism>
<accession>A0A9W7A9G5</accession>
<dbReference type="Gene3D" id="3.30.710.10">
    <property type="entry name" value="Potassium Channel Kv1.1, Chain A"/>
    <property type="match status" value="1"/>
</dbReference>
<name>A0A9W7A9G5_9STRA</name>
<evidence type="ECO:0000259" key="1">
    <source>
        <dbReference type="PROSITE" id="PS50097"/>
    </source>
</evidence>
<dbReference type="PANTHER" id="PTHR24413">
    <property type="entry name" value="SPECKLE-TYPE POZ PROTEIN"/>
    <property type="match status" value="1"/>
</dbReference>
<dbReference type="CDD" id="cd14733">
    <property type="entry name" value="BACK"/>
    <property type="match status" value="1"/>
</dbReference>
<dbReference type="SUPFAM" id="SSF54695">
    <property type="entry name" value="POZ domain"/>
    <property type="match status" value="1"/>
</dbReference>
<dbReference type="Pfam" id="PF00651">
    <property type="entry name" value="BTB"/>
    <property type="match status" value="1"/>
</dbReference>
<evidence type="ECO:0000313" key="2">
    <source>
        <dbReference type="EMBL" id="GMH68466.1"/>
    </source>
</evidence>
<dbReference type="Gene3D" id="3.10.20.90">
    <property type="entry name" value="Phosphatidylinositol 3-kinase Catalytic Subunit, Chain A, domain 1"/>
    <property type="match status" value="1"/>
</dbReference>
<dbReference type="SMART" id="SM00225">
    <property type="entry name" value="BTB"/>
    <property type="match status" value="1"/>
</dbReference>
<keyword evidence="3" id="KW-1185">Reference proteome</keyword>
<feature type="domain" description="BTB" evidence="1">
    <location>
        <begin position="159"/>
        <end position="232"/>
    </location>
</feature>
<reference evidence="3" key="1">
    <citation type="journal article" date="2023" name="Commun. Biol.">
        <title>Genome analysis of Parmales, the sister group of diatoms, reveals the evolutionary specialization of diatoms from phago-mixotrophs to photoautotrophs.</title>
        <authorList>
            <person name="Ban H."/>
            <person name="Sato S."/>
            <person name="Yoshikawa S."/>
            <person name="Yamada K."/>
            <person name="Nakamura Y."/>
            <person name="Ichinomiya M."/>
            <person name="Sato N."/>
            <person name="Blanc-Mathieu R."/>
            <person name="Endo H."/>
            <person name="Kuwata A."/>
            <person name="Ogata H."/>
        </authorList>
    </citation>
    <scope>NUCLEOTIDE SEQUENCE [LARGE SCALE GENOMIC DNA]</scope>
    <source>
        <strain evidence="3">NIES 3701</strain>
    </source>
</reference>
<proteinExistence type="predicted"/>
<evidence type="ECO:0000313" key="3">
    <source>
        <dbReference type="Proteomes" id="UP001165085"/>
    </source>
</evidence>
<dbReference type="OrthoDB" id="10249567at2759"/>
<dbReference type="InterPro" id="IPR000210">
    <property type="entry name" value="BTB/POZ_dom"/>
</dbReference>
<comment type="caution">
    <text evidence="2">The sequence shown here is derived from an EMBL/GenBank/DDBJ whole genome shotgun (WGS) entry which is preliminary data.</text>
</comment>
<dbReference type="EMBL" id="BRXY01000125">
    <property type="protein sequence ID" value="GMH68466.1"/>
    <property type="molecule type" value="Genomic_DNA"/>
</dbReference>
<dbReference type="CDD" id="cd01763">
    <property type="entry name" value="Ubl_SUMO_like"/>
    <property type="match status" value="1"/>
</dbReference>
<sequence length="348" mass="39983">MAEQGDPAQVAPRSNEHIEFTVRAKEDLFLVGTQRTELRVQSQNNYSCLMLKTQKFSSLFRHYAKYHGLRKDDLEYTFVERLELDDTPEGVQLQRGDVIEVSEKKKSPPSPIRSNDESYRLDLLGLLADTDSRSGLHDCVFLVDKEKEDLGELKESIMSPSSLKKREEPEEVWAHKAILTARGEYFKGCFKKGLWKESEGNVSYINVGSDFNKGTIKRMLEWVYTNRIYAFTENSTAQEALDLLRLADKWILKDLKRLCEYRLMSLIDTSNVSKLLSASETYDARRLQKSAVQYCLQNIKEVTGSKSFEEEIGNYPHLCIGILTEAAEIMPERKRKFEHVVKEEEGGG</sequence>
<dbReference type="PROSITE" id="PS50097">
    <property type="entry name" value="BTB"/>
    <property type="match status" value="1"/>
</dbReference>
<dbReference type="Gene3D" id="1.25.40.420">
    <property type="match status" value="1"/>
</dbReference>